<dbReference type="RefSeq" id="WP_011759025.1">
    <property type="nucleotide sequence ID" value="NC_008700.1"/>
</dbReference>
<dbReference type="InterPro" id="IPR003594">
    <property type="entry name" value="HATPase_dom"/>
</dbReference>
<dbReference type="PROSITE" id="PS50109">
    <property type="entry name" value="HIS_KIN"/>
    <property type="match status" value="1"/>
</dbReference>
<dbReference type="InterPro" id="IPR036890">
    <property type="entry name" value="HATPase_C_sf"/>
</dbReference>
<dbReference type="PANTHER" id="PTHR43065:SF42">
    <property type="entry name" value="TWO-COMPONENT SENSOR PPRA"/>
    <property type="match status" value="1"/>
</dbReference>
<dbReference type="PANTHER" id="PTHR43065">
    <property type="entry name" value="SENSOR HISTIDINE KINASE"/>
    <property type="match status" value="1"/>
</dbReference>
<feature type="modified residue" description="4-aspartylphosphate" evidence="4">
    <location>
        <position position="608"/>
    </location>
</feature>
<dbReference type="KEGG" id="saz:Sama_0908"/>
<feature type="domain" description="Histidine kinase" evidence="5">
    <location>
        <begin position="309"/>
        <end position="533"/>
    </location>
</feature>
<dbReference type="HOGENOM" id="CLU_000445_114_51_6"/>
<comment type="catalytic activity">
    <reaction evidence="1">
        <text>ATP + protein L-histidine = ADP + protein N-phospho-L-histidine.</text>
        <dbReference type="EC" id="2.7.13.3"/>
    </reaction>
</comment>
<dbReference type="SUPFAM" id="SSF55874">
    <property type="entry name" value="ATPase domain of HSP90 chaperone/DNA topoisomerase II/histidine kinase"/>
    <property type="match status" value="1"/>
</dbReference>
<gene>
    <name evidence="7" type="ordered locus">Sama_0908</name>
</gene>
<evidence type="ECO:0000256" key="2">
    <source>
        <dbReference type="ARBA" id="ARBA00012438"/>
    </source>
</evidence>
<dbReference type="SUPFAM" id="SSF55785">
    <property type="entry name" value="PYP-like sensor domain (PAS domain)"/>
    <property type="match status" value="1"/>
</dbReference>
<accession>A1S409</accession>
<protein>
    <recommendedName>
        <fullName evidence="2">histidine kinase</fullName>
        <ecNumber evidence="2">2.7.13.3</ecNumber>
    </recommendedName>
</protein>
<keyword evidence="7" id="KW-0418">Kinase</keyword>
<evidence type="ECO:0000259" key="6">
    <source>
        <dbReference type="PROSITE" id="PS50110"/>
    </source>
</evidence>
<dbReference type="STRING" id="326297.Sama_0908"/>
<dbReference type="Gene3D" id="3.40.50.2300">
    <property type="match status" value="1"/>
</dbReference>
<evidence type="ECO:0000256" key="1">
    <source>
        <dbReference type="ARBA" id="ARBA00000085"/>
    </source>
</evidence>
<dbReference type="PRINTS" id="PR00344">
    <property type="entry name" value="BCTRLSENSOR"/>
</dbReference>
<dbReference type="InterPro" id="IPR035965">
    <property type="entry name" value="PAS-like_dom_sf"/>
</dbReference>
<dbReference type="GO" id="GO:0000155">
    <property type="term" value="F:phosphorelay sensor kinase activity"/>
    <property type="evidence" value="ECO:0007669"/>
    <property type="project" value="InterPro"/>
</dbReference>
<dbReference type="SMART" id="SM00448">
    <property type="entry name" value="REC"/>
    <property type="match status" value="1"/>
</dbReference>
<dbReference type="Gene3D" id="3.30.565.10">
    <property type="entry name" value="Histidine kinase-like ATPase, C-terminal domain"/>
    <property type="match status" value="1"/>
</dbReference>
<dbReference type="Gene3D" id="1.10.287.130">
    <property type="match status" value="1"/>
</dbReference>
<proteinExistence type="predicted"/>
<evidence type="ECO:0000256" key="3">
    <source>
        <dbReference type="ARBA" id="ARBA00022553"/>
    </source>
</evidence>
<dbReference type="InterPro" id="IPR036097">
    <property type="entry name" value="HisK_dim/P_sf"/>
</dbReference>
<organism evidence="7 8">
    <name type="scientific">Shewanella amazonensis (strain ATCC BAA-1098 / SB2B)</name>
    <dbReference type="NCBI Taxonomy" id="326297"/>
    <lineage>
        <taxon>Bacteria</taxon>
        <taxon>Pseudomonadati</taxon>
        <taxon>Pseudomonadota</taxon>
        <taxon>Gammaproteobacteria</taxon>
        <taxon>Alteromonadales</taxon>
        <taxon>Shewanellaceae</taxon>
        <taxon>Shewanella</taxon>
    </lineage>
</organism>
<dbReference type="eggNOG" id="COG4191">
    <property type="taxonomic scope" value="Bacteria"/>
</dbReference>
<evidence type="ECO:0000313" key="8">
    <source>
        <dbReference type="Proteomes" id="UP000009175"/>
    </source>
</evidence>
<dbReference type="AlphaFoldDB" id="A1S409"/>
<evidence type="ECO:0000313" key="7">
    <source>
        <dbReference type="EMBL" id="ABL99115.1"/>
    </source>
</evidence>
<dbReference type="InterPro" id="IPR004358">
    <property type="entry name" value="Sig_transdc_His_kin-like_C"/>
</dbReference>
<sequence>MESGSANMLFDTRHALLDPLFLAELGKIQARFIRGEDVILPLCRILAEQSGAQAVLVIDASSSNAQDMPESAACWCRDPVRYLTLWKDVRDWPFSHQEPLVHCWHKFVVWPVKHTDLLIFFHTPKDAWFGFLLSFSDLLADILMGILTLHVEHWREGGDRETRGDIDNIMFRSIVRNSDDFIMVVKQFHDGNSEIVYVNAAVTCISLYPRSELKGISLGKLFPKGVQASGNEVDLYDILCSGKDFNGEVYCTKANGELAILHLHVIALEQDSKGGLYALIGRDYTDFKAMEKTVSRAQKMQAIGQLVGGIAHDFNNILGVLKGNLELIQLKNKDERLENYLTTALKSCQRGTELTRRLLQFSRQEQFNAQHCQVNEVIEGLRDLFAKSLTSQVALNVQLAPFTRDVMVDKGDLEDALLNLVINAKDAMNGEGALTIATGESELAGFLPGIGERVLVEPSCYVWISVTDAGHGIPIQLLDKIFEPFFTTKDKSKGTGLGLSMVYGFVKRSRGYMNVLKTGPQGTEIRLWFPAVTIKQAASAKALAAETSIPRVDSPLKALLVDDEPELLQVMRDYCELMGMEVETFSDGVTFRNNFQSKVLDAGLLITDVLMPGGINGYELASDVIAKHPMPVLLVSGFIEDIGVNRYEEMPFKVLHKPFDLHAFANALAEVGVRFMDRES</sequence>
<dbReference type="SMART" id="SM00388">
    <property type="entry name" value="HisKA"/>
    <property type="match status" value="1"/>
</dbReference>
<evidence type="ECO:0000259" key="5">
    <source>
        <dbReference type="PROSITE" id="PS50109"/>
    </source>
</evidence>
<name>A1S409_SHEAM</name>
<dbReference type="InterPro" id="IPR000014">
    <property type="entry name" value="PAS"/>
</dbReference>
<dbReference type="EC" id="2.7.13.3" evidence="2"/>
<feature type="domain" description="Response regulatory" evidence="6">
    <location>
        <begin position="557"/>
        <end position="672"/>
    </location>
</feature>
<dbReference type="Proteomes" id="UP000009175">
    <property type="component" value="Chromosome"/>
</dbReference>
<dbReference type="SMART" id="SM00387">
    <property type="entry name" value="HATPase_c"/>
    <property type="match status" value="1"/>
</dbReference>
<dbReference type="PROSITE" id="PS50110">
    <property type="entry name" value="RESPONSE_REGULATORY"/>
    <property type="match status" value="1"/>
</dbReference>
<dbReference type="EMBL" id="CP000507">
    <property type="protein sequence ID" value="ABL99115.1"/>
    <property type="molecule type" value="Genomic_DNA"/>
</dbReference>
<dbReference type="Gene3D" id="3.30.450.20">
    <property type="entry name" value="PAS domain"/>
    <property type="match status" value="1"/>
</dbReference>
<keyword evidence="7" id="KW-0808">Transferase</keyword>
<dbReference type="InterPro" id="IPR001789">
    <property type="entry name" value="Sig_transdc_resp-reg_receiver"/>
</dbReference>
<dbReference type="InterPro" id="IPR003661">
    <property type="entry name" value="HisK_dim/P_dom"/>
</dbReference>
<dbReference type="Pfam" id="PF02518">
    <property type="entry name" value="HATPase_c"/>
    <property type="match status" value="1"/>
</dbReference>
<dbReference type="Pfam" id="PF00512">
    <property type="entry name" value="HisKA"/>
    <property type="match status" value="1"/>
</dbReference>
<dbReference type="InterPro" id="IPR005467">
    <property type="entry name" value="His_kinase_dom"/>
</dbReference>
<dbReference type="SUPFAM" id="SSF52172">
    <property type="entry name" value="CheY-like"/>
    <property type="match status" value="1"/>
</dbReference>
<dbReference type="SUPFAM" id="SSF47384">
    <property type="entry name" value="Homodimeric domain of signal transducing histidine kinase"/>
    <property type="match status" value="1"/>
</dbReference>
<reference evidence="7 8" key="1">
    <citation type="submission" date="2006-12" db="EMBL/GenBank/DDBJ databases">
        <title>Complete sequence of Shewanella amazonensis SB2B.</title>
        <authorList>
            <consortium name="US DOE Joint Genome Institute"/>
            <person name="Copeland A."/>
            <person name="Lucas S."/>
            <person name="Lapidus A."/>
            <person name="Barry K."/>
            <person name="Detter J.C."/>
            <person name="Glavina del Rio T."/>
            <person name="Hammon N."/>
            <person name="Israni S."/>
            <person name="Dalin E."/>
            <person name="Tice H."/>
            <person name="Pitluck S."/>
            <person name="Munk A.C."/>
            <person name="Brettin T."/>
            <person name="Bruce D."/>
            <person name="Han C."/>
            <person name="Tapia R."/>
            <person name="Gilna P."/>
            <person name="Schmutz J."/>
            <person name="Larimer F."/>
            <person name="Land M."/>
            <person name="Hauser L."/>
            <person name="Kyrpides N."/>
            <person name="Mikhailova N."/>
            <person name="Fredrickson J."/>
            <person name="Richardson P."/>
        </authorList>
    </citation>
    <scope>NUCLEOTIDE SEQUENCE [LARGE SCALE GENOMIC DNA]</scope>
    <source>
        <strain evidence="8">ATCC BAA-1098 / SB2B</strain>
    </source>
</reference>
<dbReference type="Pfam" id="PF13426">
    <property type="entry name" value="PAS_9"/>
    <property type="match status" value="1"/>
</dbReference>
<evidence type="ECO:0000256" key="4">
    <source>
        <dbReference type="PROSITE-ProRule" id="PRU00169"/>
    </source>
</evidence>
<dbReference type="Pfam" id="PF00072">
    <property type="entry name" value="Response_reg"/>
    <property type="match status" value="1"/>
</dbReference>
<keyword evidence="8" id="KW-1185">Reference proteome</keyword>
<dbReference type="CDD" id="cd00082">
    <property type="entry name" value="HisKA"/>
    <property type="match status" value="1"/>
</dbReference>
<dbReference type="InterPro" id="IPR011006">
    <property type="entry name" value="CheY-like_superfamily"/>
</dbReference>
<keyword evidence="3 4" id="KW-0597">Phosphoprotein</keyword>